<dbReference type="Proteomes" id="UP001165384">
    <property type="component" value="Unassembled WGS sequence"/>
</dbReference>
<evidence type="ECO:0000313" key="8">
    <source>
        <dbReference type="EMBL" id="MCG2578735.1"/>
    </source>
</evidence>
<sequence>MNAAVFLDKDGTLVHDRPYSADPARLRLRAGAGAALARLQAAGYRLILASNQPGLALGRFSAADLAAVEAELARRLARHGVRLDAAYYCPHRPAAAGEDPPCACRKPQPGLLQRAAAEHGIDLRRSWMVGDILDDVEAGHAAGCRSVLLDVGSETVWRAGAGRRPDVVARDFAAVATAILRPAANAAWLPAQGGREATVSGKETA</sequence>
<keyword evidence="4 7" id="KW-0378">Hydrolase</keyword>
<keyword evidence="9" id="KW-1185">Reference proteome</keyword>
<dbReference type="PIRSF" id="PIRSF004682">
    <property type="entry name" value="GmhB"/>
    <property type="match status" value="1"/>
</dbReference>
<comment type="caution">
    <text evidence="8">The sequence shown here is derived from an EMBL/GenBank/DDBJ whole genome shotgun (WGS) entry which is preliminary data.</text>
</comment>
<evidence type="ECO:0000256" key="3">
    <source>
        <dbReference type="ARBA" id="ARBA00022723"/>
    </source>
</evidence>
<evidence type="ECO:0000256" key="5">
    <source>
        <dbReference type="ARBA" id="ARBA00023277"/>
    </source>
</evidence>
<name>A0ABS9K6N7_9RHOO</name>
<dbReference type="InterPro" id="IPR006549">
    <property type="entry name" value="HAD-SF_hydro_IIIA"/>
</dbReference>
<dbReference type="GO" id="GO:0016787">
    <property type="term" value="F:hydrolase activity"/>
    <property type="evidence" value="ECO:0007669"/>
    <property type="project" value="UniProtKB-KW"/>
</dbReference>
<dbReference type="PANTHER" id="PTHR42891:SF1">
    <property type="entry name" value="D-GLYCERO-BETA-D-MANNO-HEPTOSE-1,7-BISPHOSPHATE 7-PHOSPHATASE"/>
    <property type="match status" value="1"/>
</dbReference>
<evidence type="ECO:0000256" key="6">
    <source>
        <dbReference type="ARBA" id="ARBA00031828"/>
    </source>
</evidence>
<accession>A0ABS9K6N7</accession>
<dbReference type="Gene3D" id="3.40.50.1000">
    <property type="entry name" value="HAD superfamily/HAD-like"/>
    <property type="match status" value="1"/>
</dbReference>
<dbReference type="InterPro" id="IPR036412">
    <property type="entry name" value="HAD-like_sf"/>
</dbReference>
<reference evidence="8" key="1">
    <citation type="submission" date="2022-01" db="EMBL/GenBank/DDBJ databases">
        <authorList>
            <person name="Jo J.-H."/>
            <person name="Im W.-T."/>
        </authorList>
    </citation>
    <scope>NUCLEOTIDE SEQUENCE</scope>
    <source>
        <strain evidence="8">XY25</strain>
    </source>
</reference>
<keyword evidence="2 7" id="KW-0963">Cytoplasm</keyword>
<dbReference type="RefSeq" id="WP_275712128.1">
    <property type="nucleotide sequence ID" value="NZ_JAKLTN010000004.1"/>
</dbReference>
<dbReference type="NCBIfam" id="TIGR01656">
    <property type="entry name" value="Histidinol-ppas"/>
    <property type="match status" value="1"/>
</dbReference>
<dbReference type="EMBL" id="JAKLTN010000004">
    <property type="protein sequence ID" value="MCG2578735.1"/>
    <property type="molecule type" value="Genomic_DNA"/>
</dbReference>
<organism evidence="8 9">
    <name type="scientific">Dechloromonas hankyongensis</name>
    <dbReference type="NCBI Taxonomy" id="2908002"/>
    <lineage>
        <taxon>Bacteria</taxon>
        <taxon>Pseudomonadati</taxon>
        <taxon>Pseudomonadota</taxon>
        <taxon>Betaproteobacteria</taxon>
        <taxon>Rhodocyclales</taxon>
        <taxon>Azonexaceae</taxon>
        <taxon>Dechloromonas</taxon>
    </lineage>
</organism>
<keyword evidence="3" id="KW-0479">Metal-binding</keyword>
<dbReference type="InterPro" id="IPR023214">
    <property type="entry name" value="HAD_sf"/>
</dbReference>
<evidence type="ECO:0000256" key="2">
    <source>
        <dbReference type="ARBA" id="ARBA00022490"/>
    </source>
</evidence>
<evidence type="ECO:0000256" key="1">
    <source>
        <dbReference type="ARBA" id="ARBA00004496"/>
    </source>
</evidence>
<gene>
    <name evidence="8" type="ORF">LZ012_17190</name>
</gene>
<proteinExistence type="inferred from homology"/>
<protein>
    <recommendedName>
        <fullName evidence="6 7">D,D-heptose 1,7-bisphosphate phosphatase</fullName>
        <ecNumber evidence="7">3.1.3.-</ecNumber>
    </recommendedName>
</protein>
<keyword evidence="5 7" id="KW-0119">Carbohydrate metabolism</keyword>
<comment type="similarity">
    <text evidence="7">Belongs to the gmhB family.</text>
</comment>
<dbReference type="InterPro" id="IPR004446">
    <property type="entry name" value="Heptose_bisP_phosphatase"/>
</dbReference>
<comment type="subcellular location">
    <subcellularLocation>
        <location evidence="1 7">Cytoplasm</location>
    </subcellularLocation>
</comment>
<dbReference type="Pfam" id="PF13242">
    <property type="entry name" value="Hydrolase_like"/>
    <property type="match status" value="1"/>
</dbReference>
<dbReference type="InterPro" id="IPR006543">
    <property type="entry name" value="Histidinol-phos"/>
</dbReference>
<dbReference type="SUPFAM" id="SSF56784">
    <property type="entry name" value="HAD-like"/>
    <property type="match status" value="1"/>
</dbReference>
<evidence type="ECO:0000256" key="7">
    <source>
        <dbReference type="PIRNR" id="PIRNR004682"/>
    </source>
</evidence>
<dbReference type="EC" id="3.1.3.-" evidence="7"/>
<dbReference type="NCBIfam" id="TIGR01662">
    <property type="entry name" value="HAD-SF-IIIA"/>
    <property type="match status" value="1"/>
</dbReference>
<evidence type="ECO:0000256" key="4">
    <source>
        <dbReference type="ARBA" id="ARBA00022801"/>
    </source>
</evidence>
<dbReference type="PANTHER" id="PTHR42891">
    <property type="entry name" value="D-GLYCERO-BETA-D-MANNO-HEPTOSE-1,7-BISPHOSPHATE 7-PHOSPHATASE"/>
    <property type="match status" value="1"/>
</dbReference>
<evidence type="ECO:0000313" key="9">
    <source>
        <dbReference type="Proteomes" id="UP001165384"/>
    </source>
</evidence>